<gene>
    <name evidence="5" type="ORF">ACHAWU_005614</name>
</gene>
<dbReference type="InterPro" id="IPR036961">
    <property type="entry name" value="Kinesin_motor_dom_sf"/>
</dbReference>
<dbReference type="Gene3D" id="3.40.850.10">
    <property type="entry name" value="Kinesin motor domain"/>
    <property type="match status" value="1"/>
</dbReference>
<keyword evidence="6" id="KW-1185">Reference proteome</keyword>
<dbReference type="EMBL" id="JALLBG020000313">
    <property type="protein sequence ID" value="KAL3756110.1"/>
    <property type="molecule type" value="Genomic_DNA"/>
</dbReference>
<name>A0ABD3LWI4_9STRA</name>
<feature type="coiled-coil region" evidence="2">
    <location>
        <begin position="1123"/>
        <end position="1150"/>
    </location>
</feature>
<keyword evidence="2" id="KW-0175">Coiled coil</keyword>
<feature type="coiled-coil region" evidence="2">
    <location>
        <begin position="1314"/>
        <end position="1425"/>
    </location>
</feature>
<dbReference type="InterPro" id="IPR027640">
    <property type="entry name" value="Kinesin-like_fam"/>
</dbReference>
<keyword evidence="1" id="KW-0505">Motor protein</keyword>
<evidence type="ECO:0000256" key="1">
    <source>
        <dbReference type="PROSITE-ProRule" id="PRU00283"/>
    </source>
</evidence>
<dbReference type="Pfam" id="PF00225">
    <property type="entry name" value="Kinesin"/>
    <property type="match status" value="1"/>
</dbReference>
<evidence type="ECO:0000259" key="4">
    <source>
        <dbReference type="PROSITE" id="PS50067"/>
    </source>
</evidence>
<dbReference type="InterPro" id="IPR001752">
    <property type="entry name" value="Kinesin_motor_dom"/>
</dbReference>
<dbReference type="GO" id="GO:0003774">
    <property type="term" value="F:cytoskeletal motor activity"/>
    <property type="evidence" value="ECO:0007669"/>
    <property type="project" value="UniProtKB-UniRule"/>
</dbReference>
<evidence type="ECO:0000313" key="6">
    <source>
        <dbReference type="Proteomes" id="UP001530293"/>
    </source>
</evidence>
<evidence type="ECO:0000256" key="3">
    <source>
        <dbReference type="SAM" id="MobiDB-lite"/>
    </source>
</evidence>
<evidence type="ECO:0000256" key="2">
    <source>
        <dbReference type="SAM" id="Coils"/>
    </source>
</evidence>
<accession>A0ABD3LWI4</accession>
<protein>
    <recommendedName>
        <fullName evidence="4">Kinesin motor domain-containing protein</fullName>
    </recommendedName>
</protein>
<keyword evidence="1" id="KW-0547">Nucleotide-binding</keyword>
<feature type="coiled-coil region" evidence="2">
    <location>
        <begin position="1190"/>
        <end position="1263"/>
    </location>
</feature>
<proteinExistence type="inferred from homology"/>
<reference evidence="5 6" key="1">
    <citation type="submission" date="2024-10" db="EMBL/GenBank/DDBJ databases">
        <title>Updated reference genomes for cyclostephanoid diatoms.</title>
        <authorList>
            <person name="Roberts W.R."/>
            <person name="Alverson A.J."/>
        </authorList>
    </citation>
    <scope>NUCLEOTIDE SEQUENCE [LARGE SCALE GENOMIC DNA]</scope>
    <source>
        <strain evidence="5 6">AJA232-27</strain>
    </source>
</reference>
<comment type="similarity">
    <text evidence="1">Belongs to the TRAFAC class myosin-kinesin ATPase superfamily. Kinesin family.</text>
</comment>
<dbReference type="Proteomes" id="UP001530293">
    <property type="component" value="Unassembled WGS sequence"/>
</dbReference>
<dbReference type="PROSITE" id="PS50067">
    <property type="entry name" value="KINESIN_MOTOR_2"/>
    <property type="match status" value="1"/>
</dbReference>
<dbReference type="InterPro" id="IPR027417">
    <property type="entry name" value="P-loop_NTPase"/>
</dbReference>
<organism evidence="5 6">
    <name type="scientific">Discostella pseudostelligera</name>
    <dbReference type="NCBI Taxonomy" id="259834"/>
    <lineage>
        <taxon>Eukaryota</taxon>
        <taxon>Sar</taxon>
        <taxon>Stramenopiles</taxon>
        <taxon>Ochrophyta</taxon>
        <taxon>Bacillariophyta</taxon>
        <taxon>Coscinodiscophyceae</taxon>
        <taxon>Thalassiosirophycidae</taxon>
        <taxon>Stephanodiscales</taxon>
        <taxon>Stephanodiscaceae</taxon>
        <taxon>Discostella</taxon>
    </lineage>
</organism>
<feature type="region of interest" description="Disordered" evidence="3">
    <location>
        <begin position="763"/>
        <end position="803"/>
    </location>
</feature>
<feature type="compositionally biased region" description="Basic and acidic residues" evidence="3">
    <location>
        <begin position="778"/>
        <end position="799"/>
    </location>
</feature>
<dbReference type="PANTHER" id="PTHR47969">
    <property type="entry name" value="CHROMOSOME-ASSOCIATED KINESIN KIF4A-RELATED"/>
    <property type="match status" value="1"/>
</dbReference>
<feature type="coiled-coil region" evidence="2">
    <location>
        <begin position="1494"/>
        <end position="1594"/>
    </location>
</feature>
<dbReference type="SMART" id="SM00129">
    <property type="entry name" value="KISc"/>
    <property type="match status" value="1"/>
</dbReference>
<dbReference type="PRINTS" id="PR00380">
    <property type="entry name" value="KINESINHEAVY"/>
</dbReference>
<evidence type="ECO:0000313" key="5">
    <source>
        <dbReference type="EMBL" id="KAL3756110.1"/>
    </source>
</evidence>
<sequence>MAASDNDDCTSSSIANVLSEVNEFIDALDREEFRVEDHDGDCNGNGNGPPEYYDGVPLSLSLFDNQHALVTTDDHHSHGDYNGYCYGDGDNAIHDSEELISSLSSRYQMMNLETPVEFQIFNGGDENHMRIDANPLSDNEQMGSEVCGDFQTSSLGKIEVIDFNGVAGAGDDMHRSDRKICSGSTSIDIVTDISIGHSAGESAKNSVASCVENVPPYQRFQHPQPHQQQKQFSSLKTQSSDVRLVMNNTIAKKFDKNDNISPMQSSMATISSSSSSRIYSPFSAKSRQLVRKNHDFDNIPITDNGRVSFSLQNCRKVSLLLKVNSVSTEDADDQVDDDGYGPILFPALVGSSEEGAHGNDAADDETKESQMRHGEVILVNPKAFEVDEDGNMNKERVYGEKSKERIAGRVTVETARLVAEVSQISSEDWARTYKFDEVQWSNESDFNSYNSLSALASAAVEDVLSLSLRSKCTLRDDSIPCSTIIFAVGGSSSGKTQTIFGSSVADLTSSEAMPTNVKSGHHDLGLLGEIMCGIFSSHMSGSSSENAFNCSISILEIVNEDVLRDILGSSNEGLGEHGGSKALRVRHSDSRGATVSNLRQVTVETMEQLHELLQYSFKSNMLRRAWSEEGGHGHFIVNVKISRPTEGCAKIQLVDLASPDRPSMNAAALRSVRKSLSALRGVLRGIAMQHAHQDSASLKAPIPYRESTLTKLLQRSLDHQDGLSSSNRAVVVGNVRPSTNGYTQTLSTMDFMTRIFAKTGETAHSPFRDGVSTSKQARQSDKLAGRDKSHRQESGKQDHSQLSQHISLIPLPAPLKSITADPRQRLAKLVNSVPLSSEIPGGDIRNHDATAEDGRILTEKAESLPMRGSSYGVVLDQLNSLMDADDNAPDRNDYGDGIIAALTPFKTRIASDESSTGSIEEPSPSPFRESRAIKANHVGLVLQQKNKLRGRNKTPKLHAKAYFQSEPSDHFMQHRLERGLQGEKAQVPAENRIPSVASTISFGSDAERHSLVRKVSVVDPPSIILPLDSMDSEEPLVSSRGHDIFFGDSHLPQNNDSVFRLAKDSPTFAMFESFKQEIDTLVASLTPRRAKSETGKIQMADVPEGTSDDGADDCGFSNTDPKFSLLEDEVTSLNAKVQSLTKEKSELEDFLSTIQSILKAKDGNRISVGSSWPQKYNELLSEITNRHAMLDNLESHLESSKAECVKLSIELNRAEEKASNLACVVKKLERDLQGNNRSHAEATSSLESQNMQLTEQLQDIRGKHVALSAFFRRLDDLLGIKHDELPDYNESQNTLRLGCIETLTAEVQAGLNKLKESAEREKQARCTVDQLNSQIHEVNIREKRLRESLSLLEAKRIATEKLAEEAIAVKENLNNQLSDLRSKLVVAQQAYETLSSVHKSTLSENQILRSENEMMRSQAVQHESEILRLNGALAARREDESQRDLASFKAKTMAVMKQHMEGLKVDYARRLEDFKSSYAAEKESDAISLLQLDLSNRKGENEILKRRIEQLEKSTSLKLQNAEENLGRIQGELTWARDDSSKQRELNKIMQGELDYLRSLMDIAEESVGELNRLKEENNKLNETLRTQNELDSRMSTADDDHFMHDRISTLMRENEQNNISMRTLQAENVSLKSSIEQCTSTIQLMFSEMSDLKTIAIDGVSKLRTKEKSLLEEQQKSRGVIAEMESKLENANNLIRLLRSPSREGHHRQSSIPSAISHVFDRPTTPFVHHSSLPPAGSTLKELQYAAELSTEKELRCKAEEICAGVLANSKAALEERDSEISKLRTQLFRLSNKRYT</sequence>
<comment type="caution">
    <text evidence="5">The sequence shown here is derived from an EMBL/GenBank/DDBJ whole genome shotgun (WGS) entry which is preliminary data.</text>
</comment>
<feature type="binding site" evidence="1">
    <location>
        <begin position="489"/>
        <end position="496"/>
    </location>
    <ligand>
        <name>ATP</name>
        <dbReference type="ChEBI" id="CHEBI:30616"/>
    </ligand>
</feature>
<feature type="domain" description="Kinesin motor" evidence="4">
    <location>
        <begin position="403"/>
        <end position="758"/>
    </location>
</feature>
<dbReference type="GO" id="GO:0005524">
    <property type="term" value="F:ATP binding"/>
    <property type="evidence" value="ECO:0007669"/>
    <property type="project" value="UniProtKB-UniRule"/>
</dbReference>
<dbReference type="PANTHER" id="PTHR47969:SF29">
    <property type="entry name" value="KINESIN-LIKE PROTEIN"/>
    <property type="match status" value="1"/>
</dbReference>
<feature type="region of interest" description="Disordered" evidence="3">
    <location>
        <begin position="351"/>
        <end position="371"/>
    </location>
</feature>
<dbReference type="Gene3D" id="1.10.287.1490">
    <property type="match status" value="1"/>
</dbReference>
<dbReference type="SUPFAM" id="SSF52540">
    <property type="entry name" value="P-loop containing nucleoside triphosphate hydrolases"/>
    <property type="match status" value="1"/>
</dbReference>
<keyword evidence="1" id="KW-0067">ATP-binding</keyword>